<evidence type="ECO:0000313" key="2">
    <source>
        <dbReference type="EMBL" id="RDV03324.1"/>
    </source>
</evidence>
<feature type="transmembrane region" description="Helical" evidence="1">
    <location>
        <begin position="78"/>
        <end position="101"/>
    </location>
</feature>
<evidence type="ECO:0008006" key="4">
    <source>
        <dbReference type="Google" id="ProtNLM"/>
    </source>
</evidence>
<evidence type="ECO:0000313" key="3">
    <source>
        <dbReference type="Proteomes" id="UP000263993"/>
    </source>
</evidence>
<keyword evidence="1" id="KW-0472">Membrane</keyword>
<keyword evidence="1" id="KW-1133">Transmembrane helix</keyword>
<organism evidence="2 3">
    <name type="scientific">Undibacter mobilis</name>
    <dbReference type="NCBI Taxonomy" id="2292256"/>
    <lineage>
        <taxon>Bacteria</taxon>
        <taxon>Pseudomonadati</taxon>
        <taxon>Pseudomonadota</taxon>
        <taxon>Alphaproteobacteria</taxon>
        <taxon>Hyphomicrobiales</taxon>
        <taxon>Nitrobacteraceae</taxon>
        <taxon>Undibacter</taxon>
    </lineage>
</organism>
<sequence>MWSTLRSVADIVLQGQASRLMLLAQSYKDRTIADAKRQAAAAGVTAALVVVGLAFTLVTVLFGLAALYLAVAMVHGPFAGLAAAGGASLVIALLTFTIVAIRTNAARQPSPDFATIKTEARDILRKSQRVASGAGNRTETDAVALSRQTIDAAASVVRDGSRETLLATLAATAVIGMLIGRRR</sequence>
<dbReference type="Proteomes" id="UP000263993">
    <property type="component" value="Unassembled WGS sequence"/>
</dbReference>
<dbReference type="AlphaFoldDB" id="A0A371B6Z7"/>
<evidence type="ECO:0000256" key="1">
    <source>
        <dbReference type="SAM" id="Phobius"/>
    </source>
</evidence>
<name>A0A371B6Z7_9BRAD</name>
<reference evidence="3" key="1">
    <citation type="submission" date="2018-08" db="EMBL/GenBank/DDBJ databases">
        <authorList>
            <person name="Kim S.-J."/>
            <person name="Jung G.-Y."/>
        </authorList>
    </citation>
    <scope>NUCLEOTIDE SEQUENCE [LARGE SCALE GENOMIC DNA]</scope>
    <source>
        <strain evidence="3">GY_H</strain>
    </source>
</reference>
<dbReference type="EMBL" id="QRGO01000001">
    <property type="protein sequence ID" value="RDV03324.1"/>
    <property type="molecule type" value="Genomic_DNA"/>
</dbReference>
<keyword evidence="1" id="KW-0812">Transmembrane</keyword>
<comment type="caution">
    <text evidence="2">The sequence shown here is derived from an EMBL/GenBank/DDBJ whole genome shotgun (WGS) entry which is preliminary data.</text>
</comment>
<gene>
    <name evidence="2" type="ORF">DXH78_01200</name>
</gene>
<accession>A0A371B6Z7</accession>
<feature type="transmembrane region" description="Helical" evidence="1">
    <location>
        <begin position="46"/>
        <end position="71"/>
    </location>
</feature>
<protein>
    <recommendedName>
        <fullName evidence="4">Holin-X, holin superfamily III</fullName>
    </recommendedName>
</protein>
<proteinExistence type="predicted"/>
<keyword evidence="3" id="KW-1185">Reference proteome</keyword>